<accession>A0A0H5Q446</accession>
<protein>
    <submittedName>
        <fullName evidence="1">Uncharacterized protein</fullName>
    </submittedName>
</protein>
<organism evidence="1">
    <name type="scientific">uncultured prokaryote</name>
    <dbReference type="NCBI Taxonomy" id="198431"/>
    <lineage>
        <taxon>unclassified sequences</taxon>
        <taxon>environmental samples</taxon>
    </lineage>
</organism>
<evidence type="ECO:0000313" key="1">
    <source>
        <dbReference type="EMBL" id="CRY96194.1"/>
    </source>
</evidence>
<proteinExistence type="predicted"/>
<dbReference type="EMBL" id="LN853571">
    <property type="protein sequence ID" value="CRY96194.1"/>
    <property type="molecule type" value="Genomic_DNA"/>
</dbReference>
<sequence length="184" mass="19433">MLRIRSVWTGVGGSPWYSNLYFDGTGSVDAQSCADNVADFWATFTLVWMPNLSVSVESFVAVVDPVSGDVTGGHTIDVPDPVTGSGSGGTLPTSTQALLSMNTPIYIAGRNLRGKLYVPGLTEGVNTNNGTPDPIYVQPMAEALEILADAGPDLVVWSRKNGITAPVSSVTASTKWAVLRSRRD</sequence>
<reference evidence="1" key="2">
    <citation type="submission" date="2015-07" db="EMBL/GenBank/DDBJ databases">
        <title>Plasmids, circular viruses and viroids from rat gut.</title>
        <authorList>
            <person name="Jorgensen T.J."/>
            <person name="Hansen M.A."/>
            <person name="Xu Z."/>
            <person name="Tabak M.A."/>
            <person name="Sorensen S.J."/>
            <person name="Hansen L.H."/>
        </authorList>
    </citation>
    <scope>NUCLEOTIDE SEQUENCE</scope>
    <source>
        <strain evidence="1">RGFK0974</strain>
    </source>
</reference>
<name>A0A0H5Q446_9ZZZZ</name>
<reference evidence="1" key="1">
    <citation type="submission" date="2015-06" db="EMBL/GenBank/DDBJ databases">
        <authorList>
            <person name="Joergensen T."/>
        </authorList>
    </citation>
    <scope>NUCLEOTIDE SEQUENCE</scope>
    <source>
        <strain evidence="1">RGFK0974</strain>
    </source>
</reference>
<dbReference type="AlphaFoldDB" id="A0A0H5Q446"/>